<accession>A0A8J7DZT2</accession>
<evidence type="ECO:0000256" key="1">
    <source>
        <dbReference type="ARBA" id="ARBA00004141"/>
    </source>
</evidence>
<dbReference type="CDD" id="cd15904">
    <property type="entry name" value="TSPO_MBR"/>
    <property type="match status" value="1"/>
</dbReference>
<dbReference type="Pfam" id="PF03073">
    <property type="entry name" value="TspO_MBR"/>
    <property type="match status" value="1"/>
</dbReference>
<feature type="transmembrane region" description="Helical" evidence="6">
    <location>
        <begin position="6"/>
        <end position="25"/>
    </location>
</feature>
<organism evidence="7 8">
    <name type="scientific">Lusitaniella coriacea LEGE 07157</name>
    <dbReference type="NCBI Taxonomy" id="945747"/>
    <lineage>
        <taxon>Bacteria</taxon>
        <taxon>Bacillati</taxon>
        <taxon>Cyanobacteriota</taxon>
        <taxon>Cyanophyceae</taxon>
        <taxon>Spirulinales</taxon>
        <taxon>Lusitaniellaceae</taxon>
        <taxon>Lusitaniella</taxon>
    </lineage>
</organism>
<dbReference type="RefSeq" id="WP_194031807.1">
    <property type="nucleotide sequence ID" value="NZ_JADEWZ010000057.1"/>
</dbReference>
<comment type="similarity">
    <text evidence="2">Belongs to the TspO/BZRP family.</text>
</comment>
<dbReference type="PIRSF" id="PIRSF005859">
    <property type="entry name" value="PBR"/>
    <property type="match status" value="1"/>
</dbReference>
<evidence type="ECO:0000256" key="2">
    <source>
        <dbReference type="ARBA" id="ARBA00007524"/>
    </source>
</evidence>
<dbReference type="Gene3D" id="1.20.1260.100">
    <property type="entry name" value="TspO/MBR protein"/>
    <property type="match status" value="1"/>
</dbReference>
<feature type="transmembrane region" description="Helical" evidence="6">
    <location>
        <begin position="99"/>
        <end position="120"/>
    </location>
</feature>
<feature type="transmembrane region" description="Helical" evidence="6">
    <location>
        <begin position="74"/>
        <end position="92"/>
    </location>
</feature>
<comment type="subcellular location">
    <subcellularLocation>
        <location evidence="1">Membrane</location>
        <topology evidence="1">Multi-pass membrane protein</topology>
    </subcellularLocation>
</comment>
<reference evidence="7" key="1">
    <citation type="submission" date="2020-10" db="EMBL/GenBank/DDBJ databases">
        <authorList>
            <person name="Castelo-Branco R."/>
            <person name="Eusebio N."/>
            <person name="Adriana R."/>
            <person name="Vieira A."/>
            <person name="Brugerolle De Fraissinette N."/>
            <person name="Rezende De Castro R."/>
            <person name="Schneider M.P."/>
            <person name="Vasconcelos V."/>
            <person name="Leao P.N."/>
        </authorList>
    </citation>
    <scope>NUCLEOTIDE SEQUENCE</scope>
    <source>
        <strain evidence="7">LEGE 07157</strain>
    </source>
</reference>
<comment type="caution">
    <text evidence="7">The sequence shown here is derived from an EMBL/GenBank/DDBJ whole genome shotgun (WGS) entry which is preliminary data.</text>
</comment>
<dbReference type="PANTHER" id="PTHR10057">
    <property type="entry name" value="PERIPHERAL-TYPE BENZODIAZEPINE RECEPTOR"/>
    <property type="match status" value="1"/>
</dbReference>
<dbReference type="PANTHER" id="PTHR10057:SF0">
    <property type="entry name" value="TRANSLOCATOR PROTEIN"/>
    <property type="match status" value="1"/>
</dbReference>
<feature type="transmembrane region" description="Helical" evidence="6">
    <location>
        <begin position="37"/>
        <end position="62"/>
    </location>
</feature>
<protein>
    <submittedName>
        <fullName evidence="7">TspO/MBR family protein</fullName>
    </submittedName>
</protein>
<proteinExistence type="inferred from homology"/>
<gene>
    <name evidence="7" type="ORF">IQ249_22765</name>
</gene>
<name>A0A8J7DZT2_9CYAN</name>
<evidence type="ECO:0000256" key="6">
    <source>
        <dbReference type="SAM" id="Phobius"/>
    </source>
</evidence>
<evidence type="ECO:0000256" key="3">
    <source>
        <dbReference type="ARBA" id="ARBA00022692"/>
    </source>
</evidence>
<dbReference type="Proteomes" id="UP000654482">
    <property type="component" value="Unassembled WGS sequence"/>
</dbReference>
<evidence type="ECO:0000313" key="7">
    <source>
        <dbReference type="EMBL" id="MBE9118716.1"/>
    </source>
</evidence>
<evidence type="ECO:0000256" key="4">
    <source>
        <dbReference type="ARBA" id="ARBA00022989"/>
    </source>
</evidence>
<sequence>MIKSWMVIGAVAIGLALIGGALVPNREWFSRLRRPQWLTFEAAIPFIWTFIIVCGAWSATLIWENDPGSRQSGLLMGFYLLVELAILAYTPVMCAFRSLTVGTVVGATGTLLGAILTVLVFPISKWAALLLVPYLIWSPIGTYVTWEMRRLNPLSA</sequence>
<evidence type="ECO:0000313" key="8">
    <source>
        <dbReference type="Proteomes" id="UP000654482"/>
    </source>
</evidence>
<dbReference type="InterPro" id="IPR038330">
    <property type="entry name" value="TspO/MBR-related_sf"/>
</dbReference>
<dbReference type="AlphaFoldDB" id="A0A8J7DZT2"/>
<keyword evidence="5 6" id="KW-0472">Membrane</keyword>
<keyword evidence="8" id="KW-1185">Reference proteome</keyword>
<dbReference type="EMBL" id="JADEWZ010000057">
    <property type="protein sequence ID" value="MBE9118716.1"/>
    <property type="molecule type" value="Genomic_DNA"/>
</dbReference>
<dbReference type="GO" id="GO:0033013">
    <property type="term" value="P:tetrapyrrole metabolic process"/>
    <property type="evidence" value="ECO:0007669"/>
    <property type="project" value="UniProtKB-ARBA"/>
</dbReference>
<dbReference type="InterPro" id="IPR004307">
    <property type="entry name" value="TspO_MBR"/>
</dbReference>
<dbReference type="GO" id="GO:0016020">
    <property type="term" value="C:membrane"/>
    <property type="evidence" value="ECO:0007669"/>
    <property type="project" value="UniProtKB-SubCell"/>
</dbReference>
<evidence type="ECO:0000256" key="5">
    <source>
        <dbReference type="ARBA" id="ARBA00023136"/>
    </source>
</evidence>
<keyword evidence="3 6" id="KW-0812">Transmembrane</keyword>
<keyword evidence="4 6" id="KW-1133">Transmembrane helix</keyword>
<feature type="transmembrane region" description="Helical" evidence="6">
    <location>
        <begin position="126"/>
        <end position="146"/>
    </location>
</feature>